<name>A0ABS4DZF2_9HYPH</name>
<dbReference type="RefSeq" id="WP_209945399.1">
    <property type="nucleotide sequence ID" value="NZ_JAGGJU010000006.1"/>
</dbReference>
<protein>
    <recommendedName>
        <fullName evidence="2">YhdP central domain-containing protein</fullName>
    </recommendedName>
</protein>
<evidence type="ECO:0000313" key="4">
    <source>
        <dbReference type="Proteomes" id="UP000759443"/>
    </source>
</evidence>
<dbReference type="Pfam" id="PF13116">
    <property type="entry name" value="YhdP"/>
    <property type="match status" value="1"/>
</dbReference>
<comment type="caution">
    <text evidence="3">The sequence shown here is derived from an EMBL/GenBank/DDBJ whole genome shotgun (WGS) entry which is preliminary data.</text>
</comment>
<dbReference type="EMBL" id="JAGGJU010000006">
    <property type="protein sequence ID" value="MBP1851063.1"/>
    <property type="molecule type" value="Genomic_DNA"/>
</dbReference>
<dbReference type="Proteomes" id="UP000759443">
    <property type="component" value="Unassembled WGS sequence"/>
</dbReference>
<evidence type="ECO:0000259" key="2">
    <source>
        <dbReference type="Pfam" id="PF13116"/>
    </source>
</evidence>
<organism evidence="3 4">
    <name type="scientific">Rhizobium halophytocola</name>
    <dbReference type="NCBI Taxonomy" id="735519"/>
    <lineage>
        <taxon>Bacteria</taxon>
        <taxon>Pseudomonadati</taxon>
        <taxon>Pseudomonadota</taxon>
        <taxon>Alphaproteobacteria</taxon>
        <taxon>Hyphomicrobiales</taxon>
        <taxon>Rhizobiaceae</taxon>
        <taxon>Rhizobium/Agrobacterium group</taxon>
        <taxon>Rhizobium</taxon>
    </lineage>
</organism>
<reference evidence="3 4" key="1">
    <citation type="submission" date="2021-03" db="EMBL/GenBank/DDBJ databases">
        <title>Genomic Encyclopedia of Type Strains, Phase IV (KMG-IV): sequencing the most valuable type-strain genomes for metagenomic binning, comparative biology and taxonomic classification.</title>
        <authorList>
            <person name="Goeker M."/>
        </authorList>
    </citation>
    <scope>NUCLEOTIDE SEQUENCE [LARGE SCALE GENOMIC DNA]</scope>
    <source>
        <strain evidence="3 4">DSM 21600</strain>
    </source>
</reference>
<gene>
    <name evidence="3" type="ORF">J2Z17_002506</name>
</gene>
<evidence type="ECO:0000313" key="3">
    <source>
        <dbReference type="EMBL" id="MBP1851063.1"/>
    </source>
</evidence>
<proteinExistence type="predicted"/>
<keyword evidence="1" id="KW-0812">Transmembrane</keyword>
<feature type="transmembrane region" description="Helical" evidence="1">
    <location>
        <begin position="48"/>
        <end position="67"/>
    </location>
</feature>
<evidence type="ECO:0000256" key="1">
    <source>
        <dbReference type="SAM" id="Phobius"/>
    </source>
</evidence>
<keyword evidence="4" id="KW-1185">Reference proteome</keyword>
<dbReference type="InterPro" id="IPR025263">
    <property type="entry name" value="YhdP_central"/>
</dbReference>
<feature type="domain" description="YhdP central" evidence="2">
    <location>
        <begin position="423"/>
        <end position="868"/>
    </location>
</feature>
<sequence length="1139" mass="121599">MGEVRGEKLSFRRKDILALHQLPSAQAEDPLIVHCPARSGFGRRCLRLATIFSLFIILVVSGLVMAIESGAFDRALSASARNALSAALGSEYSAEIQDTALRFSNGLDLAVEAHGVVIRQMPEGEVMARADRLRLVIEPLSLLSGKIMIDEIISDGVDIDADRLPAGPAMDLAKLRVDSVPQLMDRAFRQIDTASDFISRGGLDKVVIDDLAILHGKSETPGAEIAVDHLTLQRALRGGLKIDGEVSIAGKPTTLSIQSERNKGHTGRLQAKLEGFDLGPVLLRYSSEGEIRQGLDGQVEISIAALRAGDQVAPSLSAAISGSDLLFYMDGNSQKVTTTQIALGYDFSKDTIEVRKSRAVFGRTVVPFSGGLIDLDRFNPSYARGSGIAIDLLAKDAVASIPASGEPSVPFDFKLLGRYLYAKSELQFDQLTVATPVGNMAGSLHVGFVDGKSPEISFSGQIAQMQTSAVKQLWPFWMADKPREWVMENLIGGTVRQGSISVFIPAGRMTIEPSPLQLHGNELSIAFDVVDTRVNIPGDIPPVRDAAARVEVHGGKVSVAFKSGASYFRSGRKVELSGGTLTVSDAYQKPLMADIALDLAGKADAVAELVTYKPIDALKRTGLTPADLTGDVTARLALKVGLVPDQNPPPPEWTANLALKDVSLAKPYANRKIESFDGTLKIDPQSARIDGKADIDGIAMDLALVEPVSDASVTTRERVIKAQLSDDARDKLAPGLDAIVKGTVGLTMTQKGDSDQSIQLDLRQARMTLPWVGWSKGQGVAAKATFNVREADGVTHIEDFRLLGDGFGAHGALSLNKNGLIAADVENVKLSAGDDYSVSVRHSGRTYSVKVGGAQADARALIASLKTPGDSEGPSSDAVASKDKLSLDLSLDRVIGFAGESLRNVKLTYGSLGDRVNAFDLQAISSSSQAVVAKMGRVQQRRRIDLTTSDAGALVRFANLYTHMDSGLLNLRLTGDGNGGWNGAVDVRNFSVNNEQRLQTIVSTPADADGRSLNAAVKRDIDVSSERFQRAYARLAINQSAIRVDGGVVRGEQVGATFQGLVRDETGAMDMTGTFMPAYGLNRILGELPIIGTLLGNGRDRGLLGITFRLTGAIAHPKVTVNPLSIIAPGVFRQIFEFR</sequence>
<keyword evidence="1" id="KW-0472">Membrane</keyword>
<accession>A0ABS4DZF2</accession>
<keyword evidence="1" id="KW-1133">Transmembrane helix</keyword>